<dbReference type="AlphaFoldDB" id="R6RM32"/>
<evidence type="ECO:0000313" key="3">
    <source>
        <dbReference type="Proteomes" id="UP000018142"/>
    </source>
</evidence>
<protein>
    <recommendedName>
        <fullName evidence="4">PrgI family protein</fullName>
    </recommendedName>
</protein>
<reference evidence="2" key="1">
    <citation type="submission" date="2012-11" db="EMBL/GenBank/DDBJ databases">
        <title>Dependencies among metagenomic species, viruses, plasmids and units of genetic variation.</title>
        <authorList>
            <person name="Nielsen H.B."/>
            <person name="Almeida M."/>
            <person name="Juncker A.S."/>
            <person name="Rasmussen S."/>
            <person name="Li J."/>
            <person name="Sunagawa S."/>
            <person name="Plichta D."/>
            <person name="Gautier L."/>
            <person name="Le Chatelier E."/>
            <person name="Peletier E."/>
            <person name="Bonde I."/>
            <person name="Nielsen T."/>
            <person name="Manichanh C."/>
            <person name="Arumugam M."/>
            <person name="Batto J."/>
            <person name="Santos M.B.Q.D."/>
            <person name="Blom N."/>
            <person name="Borruel N."/>
            <person name="Burgdorf K.S."/>
            <person name="Boumezbeur F."/>
            <person name="Casellas F."/>
            <person name="Dore J."/>
            <person name="Guarner F."/>
            <person name="Hansen T."/>
            <person name="Hildebrand F."/>
            <person name="Kaas R.S."/>
            <person name="Kennedy S."/>
            <person name="Kristiansen K."/>
            <person name="Kultima J.R."/>
            <person name="Leonard P."/>
            <person name="Levenez F."/>
            <person name="Lund O."/>
            <person name="Moumen B."/>
            <person name="Le Paslier D."/>
            <person name="Pons N."/>
            <person name="Pedersen O."/>
            <person name="Prifti E."/>
            <person name="Qin J."/>
            <person name="Raes J."/>
            <person name="Tap J."/>
            <person name="Tims S."/>
            <person name="Ussery D.W."/>
            <person name="Yamada T."/>
            <person name="MetaHit consortium"/>
            <person name="Renault P."/>
            <person name="Sicheritz-Ponten T."/>
            <person name="Bork P."/>
            <person name="Wang J."/>
            <person name="Brunak S."/>
            <person name="Ehrlich S.D."/>
        </authorList>
    </citation>
    <scope>NUCLEOTIDE SEQUENCE [LARGE SCALE GENOMIC DNA]</scope>
</reference>
<keyword evidence="1" id="KW-0472">Membrane</keyword>
<keyword evidence="1" id="KW-0812">Transmembrane</keyword>
<feature type="transmembrane region" description="Helical" evidence="1">
    <location>
        <begin position="35"/>
        <end position="68"/>
    </location>
</feature>
<proteinExistence type="predicted"/>
<sequence length="106" mass="12077">MNDERLYIPYGLIIEKQWWDGCGPKQKPQLIIGGLISLGLTVFISLLIHIIIGLAVGIFGIFATVALITKQDKTNLSIIDYIGLMIRKNKEQQNFLYKYKDDYGIM</sequence>
<organism evidence="2 3">
    <name type="scientific">[Eubacterium] siraeum CAG:80</name>
    <dbReference type="NCBI Taxonomy" id="1263080"/>
    <lineage>
        <taxon>Bacteria</taxon>
        <taxon>Bacillati</taxon>
        <taxon>Bacillota</taxon>
        <taxon>Clostridia</taxon>
        <taxon>Eubacteriales</taxon>
        <taxon>Oscillospiraceae</taxon>
        <taxon>Oscillospiraceae incertae sedis</taxon>
    </lineage>
</organism>
<dbReference type="EMBL" id="CBFJ010000043">
    <property type="protein sequence ID" value="CDC44071.1"/>
    <property type="molecule type" value="Genomic_DNA"/>
</dbReference>
<evidence type="ECO:0008006" key="4">
    <source>
        <dbReference type="Google" id="ProtNLM"/>
    </source>
</evidence>
<comment type="caution">
    <text evidence="2">The sequence shown here is derived from an EMBL/GenBank/DDBJ whole genome shotgun (WGS) entry which is preliminary data.</text>
</comment>
<dbReference type="Proteomes" id="UP000018142">
    <property type="component" value="Unassembled WGS sequence"/>
</dbReference>
<keyword evidence="1" id="KW-1133">Transmembrane helix</keyword>
<accession>R6RM32</accession>
<evidence type="ECO:0000313" key="2">
    <source>
        <dbReference type="EMBL" id="CDC44071.1"/>
    </source>
</evidence>
<evidence type="ECO:0000256" key="1">
    <source>
        <dbReference type="SAM" id="Phobius"/>
    </source>
</evidence>
<name>R6RM32_9FIRM</name>
<gene>
    <name evidence="2" type="ORF">BN788_01356</name>
</gene>